<dbReference type="SUPFAM" id="SSF53098">
    <property type="entry name" value="Ribonuclease H-like"/>
    <property type="match status" value="1"/>
</dbReference>
<comment type="caution">
    <text evidence="2">The sequence shown here is derived from an EMBL/GenBank/DDBJ whole genome shotgun (WGS) entry which is preliminary data.</text>
</comment>
<dbReference type="InterPro" id="IPR044730">
    <property type="entry name" value="RNase_H-like_dom_plant"/>
</dbReference>
<keyword evidence="3" id="KW-1185">Reference proteome</keyword>
<protein>
    <recommendedName>
        <fullName evidence="1">RNase H type-1 domain-containing protein</fullName>
    </recommendedName>
</protein>
<dbReference type="EMBL" id="PQIB02000002">
    <property type="protein sequence ID" value="RLN35527.1"/>
    <property type="molecule type" value="Genomic_DNA"/>
</dbReference>
<feature type="domain" description="RNase H type-1" evidence="1">
    <location>
        <begin position="35"/>
        <end position="147"/>
    </location>
</feature>
<dbReference type="Gene3D" id="3.30.420.10">
    <property type="entry name" value="Ribonuclease H-like superfamily/Ribonuclease H"/>
    <property type="match status" value="1"/>
</dbReference>
<dbReference type="CDD" id="cd06222">
    <property type="entry name" value="RNase_H_like"/>
    <property type="match status" value="1"/>
</dbReference>
<dbReference type="GO" id="GO:0003676">
    <property type="term" value="F:nucleic acid binding"/>
    <property type="evidence" value="ECO:0007669"/>
    <property type="project" value="InterPro"/>
</dbReference>
<gene>
    <name evidence="2" type="ORF">C2845_PM03G26260</name>
</gene>
<dbReference type="GO" id="GO:0004523">
    <property type="term" value="F:RNA-DNA hybrid ribonuclease activity"/>
    <property type="evidence" value="ECO:0007669"/>
    <property type="project" value="InterPro"/>
</dbReference>
<accession>A0A3L6TDI2</accession>
<dbReference type="InterPro" id="IPR012337">
    <property type="entry name" value="RNaseH-like_sf"/>
</dbReference>
<dbReference type="PANTHER" id="PTHR47074">
    <property type="entry name" value="BNAC02G40300D PROTEIN"/>
    <property type="match status" value="1"/>
</dbReference>
<dbReference type="Proteomes" id="UP000275267">
    <property type="component" value="Unassembled WGS sequence"/>
</dbReference>
<evidence type="ECO:0000313" key="2">
    <source>
        <dbReference type="EMBL" id="RLN35527.1"/>
    </source>
</evidence>
<evidence type="ECO:0000259" key="1">
    <source>
        <dbReference type="Pfam" id="PF13456"/>
    </source>
</evidence>
<dbReference type="AlphaFoldDB" id="A0A3L6TDI2"/>
<dbReference type="Pfam" id="PF13456">
    <property type="entry name" value="RVT_3"/>
    <property type="match status" value="1"/>
</dbReference>
<dbReference type="PANTHER" id="PTHR47074:SF70">
    <property type="entry name" value="OS07G0513450 PROTEIN"/>
    <property type="match status" value="1"/>
</dbReference>
<name>A0A3L6TDI2_PANMI</name>
<evidence type="ECO:0000313" key="3">
    <source>
        <dbReference type="Proteomes" id="UP000275267"/>
    </source>
</evidence>
<organism evidence="2 3">
    <name type="scientific">Panicum miliaceum</name>
    <name type="common">Proso millet</name>
    <name type="synonym">Broomcorn millet</name>
    <dbReference type="NCBI Taxonomy" id="4540"/>
    <lineage>
        <taxon>Eukaryota</taxon>
        <taxon>Viridiplantae</taxon>
        <taxon>Streptophyta</taxon>
        <taxon>Embryophyta</taxon>
        <taxon>Tracheophyta</taxon>
        <taxon>Spermatophyta</taxon>
        <taxon>Magnoliopsida</taxon>
        <taxon>Liliopsida</taxon>
        <taxon>Poales</taxon>
        <taxon>Poaceae</taxon>
        <taxon>PACMAD clade</taxon>
        <taxon>Panicoideae</taxon>
        <taxon>Panicodae</taxon>
        <taxon>Paniceae</taxon>
        <taxon>Panicinae</taxon>
        <taxon>Panicum</taxon>
        <taxon>Panicum sect. Panicum</taxon>
    </lineage>
</organism>
<sequence>MIISLLRPSTAKGIVSTGTVISIHDEGQRGPVSVSRKGAWGFVVRATLGTAALAGAGSLEAICDALTAEVYACLAALQAAADQGLQNVILETDSQILAKALQSDDYDRARSGMLFREAKYIMAMNFNSVVVVHAPRSCNSVAHELARLGRDRDRIIQLFGCIPSLIL</sequence>
<proteinExistence type="predicted"/>
<dbReference type="InterPro" id="IPR052929">
    <property type="entry name" value="RNase_H-like_EbsB-rel"/>
</dbReference>
<dbReference type="OrthoDB" id="10588127at2759"/>
<dbReference type="InterPro" id="IPR002156">
    <property type="entry name" value="RNaseH_domain"/>
</dbReference>
<reference evidence="3" key="1">
    <citation type="journal article" date="2019" name="Nat. Commun.">
        <title>The genome of broomcorn millet.</title>
        <authorList>
            <person name="Zou C."/>
            <person name="Miki D."/>
            <person name="Li D."/>
            <person name="Tang Q."/>
            <person name="Xiao L."/>
            <person name="Rajput S."/>
            <person name="Deng P."/>
            <person name="Jia W."/>
            <person name="Huang R."/>
            <person name="Zhang M."/>
            <person name="Sun Y."/>
            <person name="Hu J."/>
            <person name="Fu X."/>
            <person name="Schnable P.S."/>
            <person name="Li F."/>
            <person name="Zhang H."/>
            <person name="Feng B."/>
            <person name="Zhu X."/>
            <person name="Liu R."/>
            <person name="Schnable J.C."/>
            <person name="Zhu J.-K."/>
            <person name="Zhang H."/>
        </authorList>
    </citation>
    <scope>NUCLEOTIDE SEQUENCE [LARGE SCALE GENOMIC DNA]</scope>
</reference>
<dbReference type="InterPro" id="IPR036397">
    <property type="entry name" value="RNaseH_sf"/>
</dbReference>